<dbReference type="GO" id="GO:0009653">
    <property type="term" value="P:anatomical structure morphogenesis"/>
    <property type="evidence" value="ECO:0007669"/>
    <property type="project" value="UniProtKB-ARBA"/>
</dbReference>
<feature type="region of interest" description="Disordered" evidence="5">
    <location>
        <begin position="1471"/>
        <end position="1490"/>
    </location>
</feature>
<dbReference type="SUPFAM" id="SSF49265">
    <property type="entry name" value="Fibronectin type III"/>
    <property type="match status" value="1"/>
</dbReference>
<reference evidence="9" key="2">
    <citation type="submission" date="2023-05" db="EMBL/GenBank/DDBJ databases">
        <authorList>
            <person name="Fouks B."/>
        </authorList>
    </citation>
    <scope>NUCLEOTIDE SEQUENCE</scope>
    <source>
        <strain evidence="9">Stay&amp;Tobe</strain>
        <tissue evidence="9">Testes</tissue>
    </source>
</reference>
<dbReference type="EMBL" id="JASPKZ010007829">
    <property type="protein sequence ID" value="KAJ9582114.1"/>
    <property type="molecule type" value="Genomic_DNA"/>
</dbReference>
<dbReference type="InterPro" id="IPR013783">
    <property type="entry name" value="Ig-like_fold"/>
</dbReference>
<dbReference type="PROSITE" id="PS50011">
    <property type="entry name" value="PROTEIN_KINASE_DOM"/>
    <property type="match status" value="2"/>
</dbReference>
<protein>
    <submittedName>
        <fullName evidence="9">Uncharacterized protein</fullName>
    </submittedName>
</protein>
<evidence type="ECO:0000256" key="4">
    <source>
        <dbReference type="ARBA" id="ARBA00023319"/>
    </source>
</evidence>
<name>A0AAD7ZJX5_DIPPU</name>
<dbReference type="Gene3D" id="3.30.200.20">
    <property type="entry name" value="Phosphorylase Kinase, domain 1"/>
    <property type="match status" value="2"/>
</dbReference>
<evidence type="ECO:0000259" key="8">
    <source>
        <dbReference type="PROSITE" id="PS50853"/>
    </source>
</evidence>
<evidence type="ECO:0000256" key="5">
    <source>
        <dbReference type="SAM" id="MobiDB-lite"/>
    </source>
</evidence>
<dbReference type="InterPro" id="IPR003599">
    <property type="entry name" value="Ig_sub"/>
</dbReference>
<evidence type="ECO:0000259" key="7">
    <source>
        <dbReference type="PROSITE" id="PS50835"/>
    </source>
</evidence>
<dbReference type="InterPro" id="IPR003598">
    <property type="entry name" value="Ig_sub2"/>
</dbReference>
<dbReference type="FunFam" id="2.60.40.10:FF:000940">
    <property type="entry name" value="Muscle M-line assembly protein unc-89"/>
    <property type="match status" value="1"/>
</dbReference>
<dbReference type="SMART" id="SM00408">
    <property type="entry name" value="IGc2"/>
    <property type="match status" value="2"/>
</dbReference>
<feature type="domain" description="Ig-like" evidence="7">
    <location>
        <begin position="944"/>
        <end position="1035"/>
    </location>
</feature>
<dbReference type="PROSITE" id="PS50853">
    <property type="entry name" value="FN3"/>
    <property type="match status" value="2"/>
</dbReference>
<dbReference type="GO" id="GO:0030154">
    <property type="term" value="P:cell differentiation"/>
    <property type="evidence" value="ECO:0007669"/>
    <property type="project" value="UniProtKB-ARBA"/>
</dbReference>
<organism evidence="9 10">
    <name type="scientific">Diploptera punctata</name>
    <name type="common">Pacific beetle cockroach</name>
    <dbReference type="NCBI Taxonomy" id="6984"/>
    <lineage>
        <taxon>Eukaryota</taxon>
        <taxon>Metazoa</taxon>
        <taxon>Ecdysozoa</taxon>
        <taxon>Arthropoda</taxon>
        <taxon>Hexapoda</taxon>
        <taxon>Insecta</taxon>
        <taxon>Pterygota</taxon>
        <taxon>Neoptera</taxon>
        <taxon>Polyneoptera</taxon>
        <taxon>Dictyoptera</taxon>
        <taxon>Blattodea</taxon>
        <taxon>Blaberoidea</taxon>
        <taxon>Blaberidae</taxon>
        <taxon>Diplopterinae</taxon>
        <taxon>Diploptera</taxon>
    </lineage>
</organism>
<dbReference type="Proteomes" id="UP001233999">
    <property type="component" value="Unassembled WGS sequence"/>
</dbReference>
<dbReference type="CDD" id="cd00063">
    <property type="entry name" value="FN3"/>
    <property type="match status" value="2"/>
</dbReference>
<dbReference type="Gene3D" id="2.60.40.10">
    <property type="entry name" value="Immunoglobulins"/>
    <property type="match status" value="6"/>
</dbReference>
<dbReference type="Pfam" id="PF00041">
    <property type="entry name" value="fn3"/>
    <property type="match status" value="2"/>
</dbReference>
<dbReference type="FunFam" id="2.60.40.10:FF:001036">
    <property type="entry name" value="Muscle M-line assembly protein unc-89"/>
    <property type="match status" value="1"/>
</dbReference>
<evidence type="ECO:0000256" key="1">
    <source>
        <dbReference type="ARBA" id="ARBA00006692"/>
    </source>
</evidence>
<feature type="domain" description="Fibronectin type-III" evidence="8">
    <location>
        <begin position="128"/>
        <end position="228"/>
    </location>
</feature>
<dbReference type="FunFam" id="1.10.510.10:FF:000681">
    <property type="entry name" value="Muscle M-line assembly protein unc-89-like Protein"/>
    <property type="match status" value="1"/>
</dbReference>
<dbReference type="Pfam" id="PF07679">
    <property type="entry name" value="I-set"/>
    <property type="match status" value="4"/>
</dbReference>
<feature type="domain" description="Protein kinase" evidence="6">
    <location>
        <begin position="1188"/>
        <end position="1442"/>
    </location>
</feature>
<dbReference type="InterPro" id="IPR036179">
    <property type="entry name" value="Ig-like_dom_sf"/>
</dbReference>
<reference evidence="9" key="1">
    <citation type="journal article" date="2023" name="IScience">
        <title>Live-bearing cockroach genome reveals convergent evolutionary mechanisms linked to viviparity in insects and beyond.</title>
        <authorList>
            <person name="Fouks B."/>
            <person name="Harrison M.C."/>
            <person name="Mikhailova A.A."/>
            <person name="Marchal E."/>
            <person name="English S."/>
            <person name="Carruthers M."/>
            <person name="Jennings E.C."/>
            <person name="Chiamaka E.L."/>
            <person name="Frigard R.A."/>
            <person name="Pippel M."/>
            <person name="Attardo G.M."/>
            <person name="Benoit J.B."/>
            <person name="Bornberg-Bauer E."/>
            <person name="Tobe S.S."/>
        </authorList>
    </citation>
    <scope>NUCLEOTIDE SEQUENCE</scope>
    <source>
        <strain evidence="9">Stay&amp;Tobe</strain>
    </source>
</reference>
<evidence type="ECO:0000256" key="3">
    <source>
        <dbReference type="ARBA" id="ARBA00023157"/>
    </source>
</evidence>
<dbReference type="SMART" id="SM00060">
    <property type="entry name" value="FN3"/>
    <property type="match status" value="2"/>
</dbReference>
<gene>
    <name evidence="9" type="ORF">L9F63_003570</name>
</gene>
<evidence type="ECO:0000256" key="2">
    <source>
        <dbReference type="ARBA" id="ARBA00022737"/>
    </source>
</evidence>
<keyword evidence="4" id="KW-0393">Immunoglobulin domain</keyword>
<accession>A0AAD7ZJX5</accession>
<evidence type="ECO:0000259" key="6">
    <source>
        <dbReference type="PROSITE" id="PS50011"/>
    </source>
</evidence>
<dbReference type="GO" id="GO:0004672">
    <property type="term" value="F:protein kinase activity"/>
    <property type="evidence" value="ECO:0007669"/>
    <property type="project" value="InterPro"/>
</dbReference>
<feature type="region of interest" description="Disordered" evidence="5">
    <location>
        <begin position="790"/>
        <end position="814"/>
    </location>
</feature>
<dbReference type="Pfam" id="PF00069">
    <property type="entry name" value="Pkinase"/>
    <property type="match status" value="2"/>
</dbReference>
<keyword evidence="2" id="KW-0677">Repeat</keyword>
<sequence length="1506" mass="173307">SVDEKKQKIEPPEFLKKIGDCEVYKGMTAKFTACASGFPEPEFEWFRNDEKIYPSDRIRMEREGSGLLRLSIENVVPSDVAKYKLRIFNPHGEASCEADLNYDSLESKPKRPVGDLYTDFDKFRKTGAPLPLADRPIISRMTDRRLTLSWKPSIPIGPRVPVTYRVEMAEQPDGDWFTARTGVRSCACDIHNLEPFRDYKFRVRVENKYGVSDPSPFAVTFREKLEPEPPKFYPYLAPDIDFRPETSPYFPKDFDIEKPPHDGYAQAPRLRFRDHNGFLRQEHDTQYGVKNHNCNLFWFVYGYPKPKMTYYFNDQLIECGGRYDTSYTRNGQATLFINKMLDRDVGAYEAVASNEHGEARQRVRLEIAEYPEFIKRPDETVIMTRKSGRIDAKVIGVPYPEIKWYKDWQPLASSSRIKLLIYEGLYSISARNIAGSVSSSVMVHIEESESEYGYLTYSKGRNIRAKDKSFEEYYDIGDELGRGTQGVTYHAVERLTEDNVATMQPKIMHGKDELRTFMKNELEILNVLNHPKIIRLQDAFESDRSLTLVTELAGGGELLDNMTKQTFVTETEIAGYIRQLLWGLEHMHIQNIAHLGLTIGDLLISHPGGDDLKICDFGLARRLAFGKLAPLAYGMPEFVAPEVVNGDGVGMPADMWSVGIITYLLLSGHSPFRGENDRETLTRIKEGKYELKDEWFSNISAEAKDFINLLLVYQSEGRMDINTALKHPWLTKADKIPVDQYKINTENLKNYYSKYRDWYHNASCRTWYRRKPLSGAFTHPSKMVYPPGYIYTPEPTPEPRDKEPKEPRTWEAQVPSREPLDYEIGPVKSESHYQYGPDTYLLQLRDVDFPVRLREYMKVAVRHGPVFGVDRGNVNWRNPIIRERRRFTDVMDEEIDDERKERINQYGSSEVYSLRRLRRELGTRLDGHAEAEALIEYKREGQPPFFREKPQLLPIVDDQPCELVCYAVGDPKPSVQWFKNDLVVSESHRLNVLEDEEGRSILRFEPASNVDVGIYKVVARNKVGQTQARTRLVLASVPSAPDSPEASDISDTEVLLRWKQPKDDGNSPVLCYSLQYKEADNVDWIDAANNIDHEFYVVRNLRPNVTHQFRLAARNRIGWSEKGIPTQLVRTKEAGAPKVQVTKAMKHLQEITESGHEIVLDEPVQRLDYSAEKTPLEWSTESNLMEKYSFVSEIARGRFSVVAKGIEKASDKVIVAKILELRPETEAQVIREFEALRSFRHERIACLLAAYKPTGSNTAILIQEKLQGADVLTYFSSRHEYSEQMVATVVSQILDGLQYLHWRGYCHLNLQPDNIVMSTVRSVQVKIVDFGSAQRVSKLGTVVDKIGETEYTAPEVLNNEPAFPQTDIWSVGVITYILLSGVSPYRGADNEETRQNVTFVRYRFEHLYKELTQEATRFLMLIFKRAPGKRPTAEECHEHRWLLPSEFIIKKRDRAVFLGNRLKDFSEEYHSRREQEATKSESLTGAFGGSRMARSHSIQEELFTTV</sequence>
<feature type="domain" description="Ig-like" evidence="7">
    <location>
        <begin position="12"/>
        <end position="101"/>
    </location>
</feature>
<dbReference type="PANTHER" id="PTHR47633:SF3">
    <property type="entry name" value="STRIATED MUSCLE PREFERENTIALLY EXPRESSED PROTEIN KINASE"/>
    <property type="match status" value="1"/>
</dbReference>
<comment type="caution">
    <text evidence="9">The sequence shown here is derived from an EMBL/GenBank/DDBJ whole genome shotgun (WGS) entry which is preliminary data.</text>
</comment>
<dbReference type="InterPro" id="IPR013098">
    <property type="entry name" value="Ig_I-set"/>
</dbReference>
<dbReference type="FunFam" id="2.60.40.10:FF:000802">
    <property type="entry name" value="Muscle M-line assembly protein unc-89"/>
    <property type="match status" value="1"/>
</dbReference>
<dbReference type="SUPFAM" id="SSF56112">
    <property type="entry name" value="Protein kinase-like (PK-like)"/>
    <property type="match status" value="2"/>
</dbReference>
<dbReference type="InterPro" id="IPR000719">
    <property type="entry name" value="Prot_kinase_dom"/>
</dbReference>
<dbReference type="PROSITE" id="PS50835">
    <property type="entry name" value="IG_LIKE"/>
    <property type="match status" value="2"/>
</dbReference>
<feature type="compositionally biased region" description="Basic and acidic residues" evidence="5">
    <location>
        <begin position="797"/>
        <end position="809"/>
    </location>
</feature>
<comment type="similarity">
    <text evidence="1">Belongs to the protein kinase superfamily. CAMK Ser/Thr protein kinase family.</text>
</comment>
<evidence type="ECO:0000313" key="9">
    <source>
        <dbReference type="EMBL" id="KAJ9582114.1"/>
    </source>
</evidence>
<dbReference type="InterPro" id="IPR036116">
    <property type="entry name" value="FN3_sf"/>
</dbReference>
<dbReference type="SMART" id="SM00409">
    <property type="entry name" value="IG"/>
    <property type="match status" value="2"/>
</dbReference>
<keyword evidence="10" id="KW-1185">Reference proteome</keyword>
<dbReference type="InterPro" id="IPR003961">
    <property type="entry name" value="FN3_dom"/>
</dbReference>
<feature type="non-terminal residue" evidence="9">
    <location>
        <position position="1"/>
    </location>
</feature>
<proteinExistence type="inferred from homology"/>
<feature type="domain" description="Protein kinase" evidence="6">
    <location>
        <begin position="474"/>
        <end position="730"/>
    </location>
</feature>
<feature type="domain" description="Fibronectin type-III" evidence="8">
    <location>
        <begin position="1040"/>
        <end position="1134"/>
    </location>
</feature>
<dbReference type="PANTHER" id="PTHR47633">
    <property type="entry name" value="IMMUNOGLOBULIN"/>
    <property type="match status" value="1"/>
</dbReference>
<dbReference type="InterPro" id="IPR011009">
    <property type="entry name" value="Kinase-like_dom_sf"/>
</dbReference>
<dbReference type="InterPro" id="IPR007110">
    <property type="entry name" value="Ig-like_dom"/>
</dbReference>
<dbReference type="SUPFAM" id="SSF48726">
    <property type="entry name" value="Immunoglobulin"/>
    <property type="match status" value="4"/>
</dbReference>
<evidence type="ECO:0000313" key="10">
    <source>
        <dbReference type="Proteomes" id="UP001233999"/>
    </source>
</evidence>
<dbReference type="GO" id="GO:0005524">
    <property type="term" value="F:ATP binding"/>
    <property type="evidence" value="ECO:0007669"/>
    <property type="project" value="InterPro"/>
</dbReference>
<dbReference type="FunFam" id="2.60.40.10:FF:001381">
    <property type="entry name" value="Uncharacterized protein, isoform C"/>
    <property type="match status" value="1"/>
</dbReference>
<keyword evidence="3" id="KW-1015">Disulfide bond</keyword>
<dbReference type="Gene3D" id="1.10.510.10">
    <property type="entry name" value="Transferase(Phosphotransferase) domain 1"/>
    <property type="match status" value="2"/>
</dbReference>
<dbReference type="FunFam" id="2.60.40.10:FF:000107">
    <property type="entry name" value="Myosin, light chain kinase a"/>
    <property type="match status" value="1"/>
</dbReference>